<dbReference type="Gene3D" id="3.40.50.970">
    <property type="match status" value="2"/>
</dbReference>
<protein>
    <submittedName>
        <fullName evidence="7">3D-(3,5/4)-trihydroxycyclohexane-1,2-dionehydrolase IolD</fullName>
    </submittedName>
</protein>
<dbReference type="InterPro" id="IPR011766">
    <property type="entry name" value="TPP_enzyme_TPP-bd"/>
</dbReference>
<dbReference type="EMBL" id="LC066371">
    <property type="protein sequence ID" value="BAT26188.1"/>
    <property type="molecule type" value="Genomic_DNA"/>
</dbReference>
<comment type="similarity">
    <text evidence="1 3">Belongs to the TPP enzyme family.</text>
</comment>
<evidence type="ECO:0000313" key="7">
    <source>
        <dbReference type="EMBL" id="BAT26188.1"/>
    </source>
</evidence>
<accession>A0A0P0YXB9</accession>
<name>A0A0P0YXB9_9HYPH</name>
<dbReference type="PANTHER" id="PTHR18968:SF9">
    <property type="entry name" value="3D-(3,5_4)-TRIHYDROXYCYCLOHEXANE-1,2-DIONE HYDROLASE"/>
    <property type="match status" value="1"/>
</dbReference>
<dbReference type="GO" id="GO:0016823">
    <property type="term" value="F:hydrolase activity, acting on acid carbon-carbon bonds, in ketonic substances"/>
    <property type="evidence" value="ECO:0007669"/>
    <property type="project" value="InterPro"/>
</dbReference>
<dbReference type="GO" id="GO:0009097">
    <property type="term" value="P:isoleucine biosynthetic process"/>
    <property type="evidence" value="ECO:0007669"/>
    <property type="project" value="TreeGrafter"/>
</dbReference>
<dbReference type="GO" id="GO:0050660">
    <property type="term" value="F:flavin adenine dinucleotide binding"/>
    <property type="evidence" value="ECO:0007669"/>
    <property type="project" value="TreeGrafter"/>
</dbReference>
<dbReference type="InterPro" id="IPR012000">
    <property type="entry name" value="Thiamin_PyroP_enz_cen_dom"/>
</dbReference>
<dbReference type="Pfam" id="PF00205">
    <property type="entry name" value="TPP_enzyme_M"/>
    <property type="match status" value="1"/>
</dbReference>
<dbReference type="RefSeq" id="WP_143190221.1">
    <property type="nucleotide sequence ID" value="NZ_BBWQ01000018.1"/>
</dbReference>
<dbReference type="InterPro" id="IPR029061">
    <property type="entry name" value="THDP-binding"/>
</dbReference>
<dbReference type="SUPFAM" id="SSF52467">
    <property type="entry name" value="DHS-like NAD/FAD-binding domain"/>
    <property type="match status" value="1"/>
</dbReference>
<dbReference type="PANTHER" id="PTHR18968">
    <property type="entry name" value="THIAMINE PYROPHOSPHATE ENZYMES"/>
    <property type="match status" value="1"/>
</dbReference>
<dbReference type="GO" id="GO:0019310">
    <property type="term" value="P:inositol catabolic process"/>
    <property type="evidence" value="ECO:0007669"/>
    <property type="project" value="InterPro"/>
</dbReference>
<dbReference type="Pfam" id="PF02776">
    <property type="entry name" value="TPP_enzyme_N"/>
    <property type="match status" value="1"/>
</dbReference>
<dbReference type="InterPro" id="IPR012001">
    <property type="entry name" value="Thiamin_PyroP_enz_TPP-bd_dom"/>
</dbReference>
<dbReference type="CDD" id="cd07035">
    <property type="entry name" value="TPP_PYR_POX_like"/>
    <property type="match status" value="1"/>
</dbReference>
<reference evidence="7" key="1">
    <citation type="journal article" date="2015" name="Proc. Natl. Acad. Sci. U.S.A.">
        <title>Bacterial clade with the ribosomal RNA operon on a small plasmid rather than the chromosome.</title>
        <authorList>
            <person name="Anda M."/>
            <person name="Ohtsubo Y."/>
            <person name="Okubo T."/>
            <person name="Sugawara M."/>
            <person name="Nagata Y."/>
            <person name="Tsuda M."/>
            <person name="Minamisawa K."/>
            <person name="Mitsui H."/>
        </authorList>
    </citation>
    <scope>NUCLEOTIDE SEQUENCE</scope>
    <source>
        <strain evidence="7">DSM 21988</strain>
    </source>
</reference>
<dbReference type="NCBIfam" id="TIGR04377">
    <property type="entry name" value="myo_inos_iolD"/>
    <property type="match status" value="1"/>
</dbReference>
<dbReference type="GO" id="GO:0009099">
    <property type="term" value="P:L-valine biosynthetic process"/>
    <property type="evidence" value="ECO:0007669"/>
    <property type="project" value="TreeGrafter"/>
</dbReference>
<dbReference type="GO" id="GO:0000287">
    <property type="term" value="F:magnesium ion binding"/>
    <property type="evidence" value="ECO:0007669"/>
    <property type="project" value="InterPro"/>
</dbReference>
<dbReference type="Pfam" id="PF02775">
    <property type="entry name" value="TPP_enzyme_C"/>
    <property type="match status" value="1"/>
</dbReference>
<dbReference type="AlphaFoldDB" id="A0A0P0YXB9"/>
<dbReference type="InterPro" id="IPR000399">
    <property type="entry name" value="TPP-bd_CS"/>
</dbReference>
<dbReference type="GO" id="GO:0030976">
    <property type="term" value="F:thiamine pyrophosphate binding"/>
    <property type="evidence" value="ECO:0007669"/>
    <property type="project" value="InterPro"/>
</dbReference>
<organism evidence="7">
    <name type="scientific">Aureimonas altamirensis</name>
    <dbReference type="NCBI Taxonomy" id="370622"/>
    <lineage>
        <taxon>Bacteria</taxon>
        <taxon>Pseudomonadati</taxon>
        <taxon>Pseudomonadota</taxon>
        <taxon>Alphaproteobacteria</taxon>
        <taxon>Hyphomicrobiales</taxon>
        <taxon>Aurantimonadaceae</taxon>
        <taxon>Aureimonas</taxon>
    </lineage>
</organism>
<evidence type="ECO:0000256" key="3">
    <source>
        <dbReference type="RuleBase" id="RU362132"/>
    </source>
</evidence>
<feature type="domain" description="Thiamine pyrophosphate enzyme central" evidence="4">
    <location>
        <begin position="220"/>
        <end position="354"/>
    </location>
</feature>
<keyword evidence="7" id="KW-0378">Hydrolase</keyword>
<dbReference type="SUPFAM" id="SSF52518">
    <property type="entry name" value="Thiamin diphosphate-binding fold (THDP-binding)"/>
    <property type="match status" value="2"/>
</dbReference>
<dbReference type="Gene3D" id="3.40.50.1220">
    <property type="entry name" value="TPP-binding domain"/>
    <property type="match status" value="1"/>
</dbReference>
<dbReference type="InterPro" id="IPR029035">
    <property type="entry name" value="DHS-like_NAD/FAD-binding_dom"/>
</dbReference>
<evidence type="ECO:0000256" key="2">
    <source>
        <dbReference type="ARBA" id="ARBA00023052"/>
    </source>
</evidence>
<keyword evidence="2 3" id="KW-0786">Thiamine pyrophosphate</keyword>
<sequence>MSEIGNTIRLTAAQAMVRWLAAQRNEDGARFIAGVWAIFGHGNVAGLGEALEGAGDSLPTWRGQNEQTMAHAAIAYAKAKARRQAMCVTSSIGPGATNMVTAAALAHVNRLPLLLVPGDVFANRRPDPVLQQVEDFTDGTVSANDCFRPVSRYFDRIARPEQLLTALPRAMRVMTDPAECGPVTLAFCQDVQVEAYDWPASFFEERVWRIRRPEPDAGELAEIASLVRSARAPVIVCGGGVIYSGAQAALSQFAERHGIPVVETQAGKSALPQAHELNFGAAGVDGAASANQLCEAADLVIGVGTRFQDFTTGSWTLFQAPGRRLVSLNVQPYDAAKHGAVSLVADARVGLERLSAALGDHRSNWFDPARRSAWLAQVDAHCAAPDGASVNSLPTDAQVIGAVQRASGPQTTVLCAAGTMPGALKLLWQASAGGYHMEYGYSCMGYELAGALGTRMAMPDREIVCFTGDGSYMMANSELATAVMMRVPFTVVLTDNRGFGCINRLQAASGGEPFNNLYRDCQGMAEPEIDFVAHAASMGAHAEKVDGIAALEAAVRAARGRDRPSVIVIDTDPAPGPGEAGGGHWWDVAVPEAPRSAKGEAALASYGDNRARQNLVD</sequence>
<proteinExistence type="inferred from homology"/>
<dbReference type="InterPro" id="IPR045229">
    <property type="entry name" value="TPP_enz"/>
</dbReference>
<evidence type="ECO:0000259" key="5">
    <source>
        <dbReference type="Pfam" id="PF02775"/>
    </source>
</evidence>
<dbReference type="InterPro" id="IPR030817">
    <property type="entry name" value="Myo_inos_IolD"/>
</dbReference>
<dbReference type="PROSITE" id="PS00187">
    <property type="entry name" value="TPP_ENZYMES"/>
    <property type="match status" value="1"/>
</dbReference>
<feature type="domain" description="Thiamine pyrophosphate enzyme N-terminal TPP-binding" evidence="6">
    <location>
        <begin position="46"/>
        <end position="132"/>
    </location>
</feature>
<dbReference type="GO" id="GO:0003984">
    <property type="term" value="F:acetolactate synthase activity"/>
    <property type="evidence" value="ECO:0007669"/>
    <property type="project" value="TreeGrafter"/>
</dbReference>
<dbReference type="GO" id="GO:0005948">
    <property type="term" value="C:acetolactate synthase complex"/>
    <property type="evidence" value="ECO:0007669"/>
    <property type="project" value="TreeGrafter"/>
</dbReference>
<evidence type="ECO:0000259" key="4">
    <source>
        <dbReference type="Pfam" id="PF00205"/>
    </source>
</evidence>
<feature type="domain" description="Thiamine pyrophosphate enzyme TPP-binding" evidence="5">
    <location>
        <begin position="418"/>
        <end position="569"/>
    </location>
</feature>
<evidence type="ECO:0000256" key="1">
    <source>
        <dbReference type="ARBA" id="ARBA00007812"/>
    </source>
</evidence>
<evidence type="ECO:0000259" key="6">
    <source>
        <dbReference type="Pfam" id="PF02776"/>
    </source>
</evidence>